<name>A0ABY4BB47_9BACT</name>
<dbReference type="EMBL" id="CP094534">
    <property type="protein sequence ID" value="UOE36383.1"/>
    <property type="molecule type" value="Genomic_DNA"/>
</dbReference>
<feature type="region of interest" description="Disordered" evidence="1">
    <location>
        <begin position="164"/>
        <end position="214"/>
    </location>
</feature>
<proteinExistence type="predicted"/>
<feature type="signal peptide" evidence="2">
    <location>
        <begin position="1"/>
        <end position="19"/>
    </location>
</feature>
<evidence type="ECO:0000256" key="1">
    <source>
        <dbReference type="SAM" id="MobiDB-lite"/>
    </source>
</evidence>
<evidence type="ECO:0000313" key="4">
    <source>
        <dbReference type="Proteomes" id="UP000831390"/>
    </source>
</evidence>
<gene>
    <name evidence="3" type="ORF">MTP16_05425</name>
</gene>
<feature type="compositionally biased region" description="Polar residues" evidence="1">
    <location>
        <begin position="237"/>
        <end position="261"/>
    </location>
</feature>
<keyword evidence="2" id="KW-0732">Signal</keyword>
<dbReference type="RefSeq" id="WP_243520134.1">
    <property type="nucleotide sequence ID" value="NZ_CP094534.1"/>
</dbReference>
<evidence type="ECO:0000256" key="2">
    <source>
        <dbReference type="SAM" id="SignalP"/>
    </source>
</evidence>
<keyword evidence="4" id="KW-1185">Reference proteome</keyword>
<sequence>MKKLTLLVGAALLVSAAHAQVRTSAPTTNPTAPTTRTAPTTAMTAAGTPQAIARPDRATASTIDNDSYVQQVGDGQQAVVSQTGTGRNTADIQQSPSGLSTLLPGVNGGNFASQTQVSTGSKASADQNIANIRQYGITSAAIQEQGGIRNTAVIQQGSRVPNGQFGIGTASQHDYASQKQTGNDNMGQIYQNNTNGISDNSATQDQKGNHNNAMATQDFSNHISVQKQGGAAGGTGDYNNASVAQKGQSNYASQDQQGSYNKAKITQNAPTTSVLASYFNGVGNNQATQLQVGNNNEGIIDQSTSYNYASQSQTLGNNNYAETLQRGTNGINSAYSTVTQQGSNNTAVVHQGAQ</sequence>
<feature type="region of interest" description="Disordered" evidence="1">
    <location>
        <begin position="226"/>
        <end position="261"/>
    </location>
</feature>
<evidence type="ECO:0008006" key="5">
    <source>
        <dbReference type="Google" id="ProtNLM"/>
    </source>
</evidence>
<protein>
    <recommendedName>
        <fullName evidence="5">Curlin associated repeat-containing protein</fullName>
    </recommendedName>
</protein>
<feature type="compositionally biased region" description="Polar residues" evidence="1">
    <location>
        <begin position="169"/>
        <end position="214"/>
    </location>
</feature>
<evidence type="ECO:0000313" key="3">
    <source>
        <dbReference type="EMBL" id="UOE36383.1"/>
    </source>
</evidence>
<accession>A0ABY4BB47</accession>
<feature type="region of interest" description="Disordered" evidence="1">
    <location>
        <begin position="81"/>
        <end position="107"/>
    </location>
</feature>
<dbReference type="Proteomes" id="UP000831390">
    <property type="component" value="Chromosome"/>
</dbReference>
<organism evidence="3 4">
    <name type="scientific">Hymenobacter monticola</name>
    <dbReference type="NCBI Taxonomy" id="1705399"/>
    <lineage>
        <taxon>Bacteria</taxon>
        <taxon>Pseudomonadati</taxon>
        <taxon>Bacteroidota</taxon>
        <taxon>Cytophagia</taxon>
        <taxon>Cytophagales</taxon>
        <taxon>Hymenobacteraceae</taxon>
        <taxon>Hymenobacter</taxon>
    </lineage>
</organism>
<feature type="chain" id="PRO_5047272295" description="Curlin associated repeat-containing protein" evidence="2">
    <location>
        <begin position="20"/>
        <end position="354"/>
    </location>
</feature>
<reference evidence="3 4" key="1">
    <citation type="submission" date="2022-03" db="EMBL/GenBank/DDBJ databases">
        <title>Hymenobactersp. isolated from the air.</title>
        <authorList>
            <person name="Won M."/>
            <person name="Kwon S.-W."/>
        </authorList>
    </citation>
    <scope>NUCLEOTIDE SEQUENCE [LARGE SCALE GENOMIC DNA]</scope>
    <source>
        <strain evidence="3 4">KACC 22596</strain>
    </source>
</reference>
<feature type="compositionally biased region" description="Polar residues" evidence="1">
    <location>
        <begin position="83"/>
        <end position="100"/>
    </location>
</feature>
<feature type="region of interest" description="Disordered" evidence="1">
    <location>
        <begin position="20"/>
        <end position="39"/>
    </location>
</feature>